<dbReference type="EMBL" id="VJZE01000136">
    <property type="protein sequence ID" value="MPY42157.1"/>
    <property type="molecule type" value="Genomic_DNA"/>
</dbReference>
<name>A0A5N8W3T0_9ACTN</name>
<evidence type="ECO:0000313" key="2">
    <source>
        <dbReference type="EMBL" id="MPY42157.1"/>
    </source>
</evidence>
<evidence type="ECO:0000313" key="3">
    <source>
        <dbReference type="Proteomes" id="UP000326979"/>
    </source>
</evidence>
<feature type="transmembrane region" description="Helical" evidence="1">
    <location>
        <begin position="21"/>
        <end position="45"/>
    </location>
</feature>
<dbReference type="AlphaFoldDB" id="A0A5N8W3T0"/>
<dbReference type="PANTHER" id="PTHR42305">
    <property type="entry name" value="MEMBRANE PROTEIN RV1733C-RELATED"/>
    <property type="match status" value="1"/>
</dbReference>
<dbReference type="InterPro" id="IPR039708">
    <property type="entry name" value="MT1774/Rv1733c-like"/>
</dbReference>
<evidence type="ECO:0008006" key="4">
    <source>
        <dbReference type="Google" id="ProtNLM"/>
    </source>
</evidence>
<organism evidence="2 3">
    <name type="scientific">Streptomyces phyllanthi</name>
    <dbReference type="NCBI Taxonomy" id="1803180"/>
    <lineage>
        <taxon>Bacteria</taxon>
        <taxon>Bacillati</taxon>
        <taxon>Actinomycetota</taxon>
        <taxon>Actinomycetes</taxon>
        <taxon>Kitasatosporales</taxon>
        <taxon>Streptomycetaceae</taxon>
        <taxon>Streptomyces</taxon>
    </lineage>
</organism>
<dbReference type="RefSeq" id="WP_152786242.1">
    <property type="nucleotide sequence ID" value="NZ_BAABEQ010000140.1"/>
</dbReference>
<keyword evidence="1" id="KW-0472">Membrane</keyword>
<keyword evidence="3" id="KW-1185">Reference proteome</keyword>
<keyword evidence="1" id="KW-1133">Transmembrane helix</keyword>
<feature type="transmembrane region" description="Helical" evidence="1">
    <location>
        <begin position="144"/>
        <end position="166"/>
    </location>
</feature>
<sequence>MRTRVRGWRWRANPLRRRSDVVEAWAALVTTVLLVVGAPLAGVAAGSWAHAAARSEVAAQRAELHRVRGVVVTDAPPAAPAARGDRQPTHHVRARWTESGEDARTGVARVPAGTRRGEFTDVWLDPRGRSVDPPLTGAAVVQHALAVGACTTGGAVAVVLAGRLAVRRVFLRHRLAEWEREWARTGPEWARRWA</sequence>
<dbReference type="OrthoDB" id="5190748at2"/>
<proteinExistence type="predicted"/>
<protein>
    <recommendedName>
        <fullName evidence="4">Integral membrane protein</fullName>
    </recommendedName>
</protein>
<comment type="caution">
    <text evidence="2">The sequence shown here is derived from an EMBL/GenBank/DDBJ whole genome shotgun (WGS) entry which is preliminary data.</text>
</comment>
<gene>
    <name evidence="2" type="ORF">FNH04_20270</name>
</gene>
<reference evidence="2 3" key="1">
    <citation type="submission" date="2019-07" db="EMBL/GenBank/DDBJ databases">
        <title>New species of Amycolatopsis and Streptomyces.</title>
        <authorList>
            <person name="Duangmal K."/>
            <person name="Teo W.F.A."/>
            <person name="Lipun K."/>
        </authorList>
    </citation>
    <scope>NUCLEOTIDE SEQUENCE [LARGE SCALE GENOMIC DNA]</scope>
    <source>
        <strain evidence="2 3">TISTR 2346</strain>
    </source>
</reference>
<dbReference type="Proteomes" id="UP000326979">
    <property type="component" value="Unassembled WGS sequence"/>
</dbReference>
<evidence type="ECO:0000256" key="1">
    <source>
        <dbReference type="SAM" id="Phobius"/>
    </source>
</evidence>
<accession>A0A5N8W3T0</accession>
<keyword evidence="1" id="KW-0812">Transmembrane</keyword>
<dbReference type="PANTHER" id="PTHR42305:SF1">
    <property type="entry name" value="MEMBRANE PROTEIN RV1733C-RELATED"/>
    <property type="match status" value="1"/>
</dbReference>